<gene>
    <name evidence="2" type="ORF">THAOC_15386</name>
</gene>
<dbReference type="AlphaFoldDB" id="K0SEY6"/>
<dbReference type="Proteomes" id="UP000266841">
    <property type="component" value="Unassembled WGS sequence"/>
</dbReference>
<keyword evidence="3" id="KW-1185">Reference proteome</keyword>
<accession>K0SEY6</accession>
<organism evidence="2 3">
    <name type="scientific">Thalassiosira oceanica</name>
    <name type="common">Marine diatom</name>
    <dbReference type="NCBI Taxonomy" id="159749"/>
    <lineage>
        <taxon>Eukaryota</taxon>
        <taxon>Sar</taxon>
        <taxon>Stramenopiles</taxon>
        <taxon>Ochrophyta</taxon>
        <taxon>Bacillariophyta</taxon>
        <taxon>Coscinodiscophyceae</taxon>
        <taxon>Thalassiosirophycidae</taxon>
        <taxon>Thalassiosirales</taxon>
        <taxon>Thalassiosiraceae</taxon>
        <taxon>Thalassiosira</taxon>
    </lineage>
</organism>
<reference evidence="2 3" key="1">
    <citation type="journal article" date="2012" name="Genome Biol.">
        <title>Genome and low-iron response of an oceanic diatom adapted to chronic iron limitation.</title>
        <authorList>
            <person name="Lommer M."/>
            <person name="Specht M."/>
            <person name="Roy A.S."/>
            <person name="Kraemer L."/>
            <person name="Andreson R."/>
            <person name="Gutowska M.A."/>
            <person name="Wolf J."/>
            <person name="Bergner S.V."/>
            <person name="Schilhabel M.B."/>
            <person name="Klostermeier U.C."/>
            <person name="Beiko R.G."/>
            <person name="Rosenstiel P."/>
            <person name="Hippler M."/>
            <person name="Laroche J."/>
        </authorList>
    </citation>
    <scope>NUCLEOTIDE SEQUENCE [LARGE SCALE GENOMIC DNA]</scope>
    <source>
        <strain evidence="2 3">CCMP1005</strain>
    </source>
</reference>
<feature type="region of interest" description="Disordered" evidence="1">
    <location>
        <begin position="231"/>
        <end position="255"/>
    </location>
</feature>
<protein>
    <submittedName>
        <fullName evidence="2">Uncharacterized protein</fullName>
    </submittedName>
</protein>
<evidence type="ECO:0000313" key="2">
    <source>
        <dbReference type="EMBL" id="EJK63930.1"/>
    </source>
</evidence>
<evidence type="ECO:0000256" key="1">
    <source>
        <dbReference type="SAM" id="MobiDB-lite"/>
    </source>
</evidence>
<sequence>MAPSYPDKKPFDVSFQPTPTLSATAPACPFGTVGIDVVIPSTPQLSPPHNSLDVIEKVSANAEVHHQSYERQKLRRDGDRSEGDAIIGELLSEGHVLIPFAVDGYGGLGPMARRLLFGDRPRRALTFRQDRPNATDPDVCASLEPPGTARRRHSCLHTVEAEPNSGFLRSLVHGPHPARTLAPAARTLFHQSLRDPHSGIVRLFRFWHSPRPSIPRSSTILASKLNAAQRRATTREMDTSVRDIDKPPIPGRGRF</sequence>
<comment type="caution">
    <text evidence="2">The sequence shown here is derived from an EMBL/GenBank/DDBJ whole genome shotgun (WGS) entry which is preliminary data.</text>
</comment>
<evidence type="ECO:0000313" key="3">
    <source>
        <dbReference type="Proteomes" id="UP000266841"/>
    </source>
</evidence>
<dbReference type="EMBL" id="AGNL01017864">
    <property type="protein sequence ID" value="EJK63930.1"/>
    <property type="molecule type" value="Genomic_DNA"/>
</dbReference>
<name>K0SEY6_THAOC</name>
<feature type="compositionally biased region" description="Basic and acidic residues" evidence="1">
    <location>
        <begin position="233"/>
        <end position="246"/>
    </location>
</feature>
<dbReference type="eggNOG" id="ENOG502RZ2E">
    <property type="taxonomic scope" value="Eukaryota"/>
</dbReference>
<proteinExistence type="predicted"/>